<evidence type="ECO:0000256" key="1">
    <source>
        <dbReference type="ARBA" id="ARBA00004123"/>
    </source>
</evidence>
<evidence type="ECO:0000256" key="2">
    <source>
        <dbReference type="ARBA" id="ARBA00023015"/>
    </source>
</evidence>
<dbReference type="InterPro" id="IPR000040">
    <property type="entry name" value="AML1_Runt"/>
</dbReference>
<evidence type="ECO:0000259" key="6">
    <source>
        <dbReference type="PROSITE" id="PS51062"/>
    </source>
</evidence>
<accession>A0A0L0C2C3</accession>
<dbReference type="AlphaFoldDB" id="A0A0L0C2C3"/>
<dbReference type="PANTHER" id="PTHR11950:SF31">
    <property type="entry name" value="SEGMENTATION PROTEIN RUNT"/>
    <property type="match status" value="1"/>
</dbReference>
<dbReference type="SUPFAM" id="SSF49417">
    <property type="entry name" value="p53-like transcription factors"/>
    <property type="match status" value="1"/>
</dbReference>
<feature type="compositionally biased region" description="Low complexity" evidence="5">
    <location>
        <begin position="247"/>
        <end position="259"/>
    </location>
</feature>
<feature type="non-terminal residue" evidence="7">
    <location>
        <position position="1"/>
    </location>
</feature>
<evidence type="ECO:0000256" key="4">
    <source>
        <dbReference type="ARBA" id="ARBA00023242"/>
    </source>
</evidence>
<organism evidence="7 8">
    <name type="scientific">Lucilia cuprina</name>
    <name type="common">Green bottle fly</name>
    <name type="synonym">Australian sheep blowfly</name>
    <dbReference type="NCBI Taxonomy" id="7375"/>
    <lineage>
        <taxon>Eukaryota</taxon>
        <taxon>Metazoa</taxon>
        <taxon>Ecdysozoa</taxon>
        <taxon>Arthropoda</taxon>
        <taxon>Hexapoda</taxon>
        <taxon>Insecta</taxon>
        <taxon>Pterygota</taxon>
        <taxon>Neoptera</taxon>
        <taxon>Endopterygota</taxon>
        <taxon>Diptera</taxon>
        <taxon>Brachycera</taxon>
        <taxon>Muscomorpha</taxon>
        <taxon>Oestroidea</taxon>
        <taxon>Calliphoridae</taxon>
        <taxon>Luciliinae</taxon>
        <taxon>Lucilia</taxon>
    </lineage>
</organism>
<dbReference type="GO" id="GO:0000981">
    <property type="term" value="F:DNA-binding transcription factor activity, RNA polymerase II-specific"/>
    <property type="evidence" value="ECO:0007669"/>
    <property type="project" value="TreeGrafter"/>
</dbReference>
<comment type="caution">
    <text evidence="7">The sequence shown here is derived from an EMBL/GenBank/DDBJ whole genome shotgun (WGS) entry which is preliminary data.</text>
</comment>
<dbReference type="InterPro" id="IPR012346">
    <property type="entry name" value="p53/RUNT-type_TF_DNA-bd_sf"/>
</dbReference>
<evidence type="ECO:0000313" key="7">
    <source>
        <dbReference type="EMBL" id="KNC26475.1"/>
    </source>
</evidence>
<dbReference type="Proteomes" id="UP000037069">
    <property type="component" value="Unassembled WGS sequence"/>
</dbReference>
<name>A0A0L0C2C3_LUCCU</name>
<dbReference type="PROSITE" id="PS51062">
    <property type="entry name" value="RUNT"/>
    <property type="match status" value="1"/>
</dbReference>
<reference evidence="7 8" key="1">
    <citation type="journal article" date="2015" name="Nat. Commun.">
        <title>Lucilia cuprina genome unlocks parasitic fly biology to underpin future interventions.</title>
        <authorList>
            <person name="Anstead C.A."/>
            <person name="Korhonen P.K."/>
            <person name="Young N.D."/>
            <person name="Hall R.S."/>
            <person name="Jex A.R."/>
            <person name="Murali S.C."/>
            <person name="Hughes D.S."/>
            <person name="Lee S.F."/>
            <person name="Perry T."/>
            <person name="Stroehlein A.J."/>
            <person name="Ansell B.R."/>
            <person name="Breugelmans B."/>
            <person name="Hofmann A."/>
            <person name="Qu J."/>
            <person name="Dugan S."/>
            <person name="Lee S.L."/>
            <person name="Chao H."/>
            <person name="Dinh H."/>
            <person name="Han Y."/>
            <person name="Doddapaneni H.V."/>
            <person name="Worley K.C."/>
            <person name="Muzny D.M."/>
            <person name="Ioannidis P."/>
            <person name="Waterhouse R.M."/>
            <person name="Zdobnov E.M."/>
            <person name="James P.J."/>
            <person name="Bagnall N.H."/>
            <person name="Kotze A.C."/>
            <person name="Gibbs R.A."/>
            <person name="Richards S."/>
            <person name="Batterham P."/>
            <person name="Gasser R.B."/>
        </authorList>
    </citation>
    <scope>NUCLEOTIDE SEQUENCE [LARGE SCALE GENOMIC DNA]</scope>
    <source>
        <strain evidence="7 8">LS</strain>
        <tissue evidence="7">Full body</tissue>
    </source>
</reference>
<keyword evidence="8" id="KW-1185">Reference proteome</keyword>
<dbReference type="Pfam" id="PF00853">
    <property type="entry name" value="Runt"/>
    <property type="match status" value="1"/>
</dbReference>
<feature type="region of interest" description="Disordered" evidence="5">
    <location>
        <begin position="323"/>
        <end position="343"/>
    </location>
</feature>
<evidence type="ECO:0000256" key="5">
    <source>
        <dbReference type="SAM" id="MobiDB-lite"/>
    </source>
</evidence>
<sequence length="592" mass="63024">KSFTLTITVDTFPRQVATYSKAIKVTVDGPREPRSKTSKSKLFITRRTFRTMLLPPPSTIATAQINRKSQKIKQVKEHDQDDEFSLSLPTTIIHATTSSISSSLSNYSLSSYNETGASNDDGRVDDSDGGGGGGGSSGVSVVGSSGHFKTSALSSSSSTVIECENSFKSHMYEDKYGVIDAVVGEELKVDYLLNGPPNGTHFRGFGLSQRPYPDTSFTSHFRELGSLHRVTRSSAAATAASIVNSAATPTSASSTNSSSLPQLTGGIGGSVGNHSPTSSTINSDCQGYKPNAAHLQDNNNLMGAAEWTGYSSSMTSASAYSSFHHTHHLPPPPPPSAATAAATNSAYSGYESLTTDPANLHLPTVLTDMQPYCPTSDYHPSAIVPHVQAPICSPNYSTVPKNEYDSYNAAAAGYSSYNNWSNGYNNYQYGSCAGQPQYSAHTAHTMVLYPQLISTYNQNEIHLHLHGTDKIEQYLGGENALTISSLSGNRSSIEIGIGTSDHEEQMQNNNNAAGTGGIMNNDPHTHVVVTDPANLDAEQRQTHLTDPATEVNVVGSGGVSVASAGVTNDQHTHASREGEEVWRPYVPTSWPQ</sequence>
<feature type="compositionally biased region" description="Polar residues" evidence="5">
    <location>
        <begin position="272"/>
        <end position="285"/>
    </location>
</feature>
<dbReference type="PANTHER" id="PTHR11950">
    <property type="entry name" value="RUNT RELATED"/>
    <property type="match status" value="1"/>
</dbReference>
<comment type="subcellular location">
    <subcellularLocation>
        <location evidence="1">Nucleus</location>
    </subcellularLocation>
</comment>
<dbReference type="GO" id="GO:0005634">
    <property type="term" value="C:nucleus"/>
    <property type="evidence" value="ECO:0007669"/>
    <property type="project" value="UniProtKB-SubCell"/>
</dbReference>
<keyword evidence="2" id="KW-0805">Transcription regulation</keyword>
<dbReference type="GO" id="GO:0000978">
    <property type="term" value="F:RNA polymerase II cis-regulatory region sequence-specific DNA binding"/>
    <property type="evidence" value="ECO:0007669"/>
    <property type="project" value="TreeGrafter"/>
</dbReference>
<dbReference type="InterPro" id="IPR008967">
    <property type="entry name" value="p53-like_TF_DNA-bd_sf"/>
</dbReference>
<gene>
    <name evidence="7" type="ORF">FF38_08606</name>
</gene>
<keyword evidence="4" id="KW-0539">Nucleus</keyword>
<dbReference type="GO" id="GO:0005524">
    <property type="term" value="F:ATP binding"/>
    <property type="evidence" value="ECO:0007669"/>
    <property type="project" value="InterPro"/>
</dbReference>
<keyword evidence="3" id="KW-0804">Transcription</keyword>
<dbReference type="EMBL" id="JRES01000984">
    <property type="protein sequence ID" value="KNC26475.1"/>
    <property type="molecule type" value="Genomic_DNA"/>
</dbReference>
<dbReference type="OMA" id="YNNAAAW"/>
<dbReference type="Gene3D" id="2.60.40.720">
    <property type="match status" value="1"/>
</dbReference>
<feature type="region of interest" description="Disordered" evidence="5">
    <location>
        <begin position="116"/>
        <end position="141"/>
    </location>
</feature>
<dbReference type="STRING" id="7375.A0A0L0C2C3"/>
<evidence type="ECO:0000313" key="8">
    <source>
        <dbReference type="Proteomes" id="UP000037069"/>
    </source>
</evidence>
<dbReference type="OrthoDB" id="10029800at2759"/>
<evidence type="ECO:0000256" key="3">
    <source>
        <dbReference type="ARBA" id="ARBA00023163"/>
    </source>
</evidence>
<feature type="domain" description="Runt" evidence="6">
    <location>
        <begin position="1"/>
        <end position="35"/>
    </location>
</feature>
<feature type="region of interest" description="Disordered" evidence="5">
    <location>
        <begin position="247"/>
        <end position="285"/>
    </location>
</feature>
<protein>
    <submittedName>
        <fullName evidence="7">Protein lozenge</fullName>
    </submittedName>
</protein>
<dbReference type="InterPro" id="IPR013524">
    <property type="entry name" value="Runt_dom"/>
</dbReference>
<proteinExistence type="predicted"/>